<dbReference type="NCBIfam" id="TIGR04418">
    <property type="entry name" value="PriB_gamma"/>
    <property type="match status" value="1"/>
</dbReference>
<comment type="similarity">
    <text evidence="4">Belongs to the PriB family.</text>
</comment>
<dbReference type="GO" id="GO:1990077">
    <property type="term" value="C:primosome complex"/>
    <property type="evidence" value="ECO:0007669"/>
    <property type="project" value="UniProtKB-UniRule"/>
</dbReference>
<name>A0AAU8A438_9BURK</name>
<gene>
    <name evidence="4 5" type="primary">priB</name>
    <name evidence="5" type="ORF">NKE59_02555</name>
</gene>
<protein>
    <recommendedName>
        <fullName evidence="4">Replication restart protein PriB</fullName>
    </recommendedName>
</protein>
<dbReference type="EMBL" id="CP099959">
    <property type="protein sequence ID" value="XCC58190.1"/>
    <property type="molecule type" value="Genomic_DNA"/>
</dbReference>
<comment type="subunit">
    <text evidence="4">Homodimer. Interacts with PriA and DnaT. Component of the replication restart primosome. Primosome assembly occurs via a 'hand-off' mechanism. PriA binds to replication forks, subsequently PriB then DnaT bind; DnaT then displaces ssDNA to generate the helicase loading substrate.</text>
</comment>
<organism evidence="5">
    <name type="scientific">Polynucleobacter sp. UK-FUSCHL-C3</name>
    <dbReference type="NCBI Taxonomy" id="2955208"/>
    <lineage>
        <taxon>Bacteria</taxon>
        <taxon>Pseudomonadati</taxon>
        <taxon>Pseudomonadota</taxon>
        <taxon>Betaproteobacteria</taxon>
        <taxon>Burkholderiales</taxon>
        <taxon>Burkholderiaceae</taxon>
        <taxon>Polynucleobacter</taxon>
    </lineage>
</organism>
<keyword evidence="3 4" id="KW-0238">DNA-binding</keyword>
<dbReference type="AlphaFoldDB" id="A0AAU8A438"/>
<accession>A0AAU8A438</accession>
<evidence type="ECO:0000256" key="4">
    <source>
        <dbReference type="HAMAP-Rule" id="MF_00720"/>
    </source>
</evidence>
<reference evidence="5" key="1">
    <citation type="submission" date="2022-06" db="EMBL/GenBank/DDBJ databases">
        <title>New Polynucleobacter species.</title>
        <authorList>
            <person name="Hahn M.W."/>
        </authorList>
    </citation>
    <scope>NUCLEOTIDE SEQUENCE</scope>
    <source>
        <strain evidence="5">UK-FUSCHL-C3</strain>
    </source>
</reference>
<dbReference type="InterPro" id="IPR012340">
    <property type="entry name" value="NA-bd_OB-fold"/>
</dbReference>
<sequence>MKRSSNLLTLTASLIAKDAIRYTPAGLPVIHCQLHHDGEAYEANQMRQIQMNVEAIAIGEIYKSLEQMDLGANAVFEGFLTQKTLRNERLVFHITKIELIAK</sequence>
<dbReference type="PIRSF" id="PIRSF003135">
    <property type="entry name" value="Primosomal_n"/>
    <property type="match status" value="1"/>
</dbReference>
<dbReference type="SUPFAM" id="SSF50249">
    <property type="entry name" value="Nucleic acid-binding proteins"/>
    <property type="match status" value="1"/>
</dbReference>
<evidence type="ECO:0000256" key="2">
    <source>
        <dbReference type="ARBA" id="ARBA00022705"/>
    </source>
</evidence>
<dbReference type="GO" id="GO:0006269">
    <property type="term" value="P:DNA replication, synthesis of primer"/>
    <property type="evidence" value="ECO:0007669"/>
    <property type="project" value="UniProtKB-KW"/>
</dbReference>
<evidence type="ECO:0000256" key="3">
    <source>
        <dbReference type="ARBA" id="ARBA00023125"/>
    </source>
</evidence>
<dbReference type="Gene3D" id="2.40.50.140">
    <property type="entry name" value="Nucleic acid-binding proteins"/>
    <property type="match status" value="1"/>
</dbReference>
<dbReference type="HAMAP" id="MF_00720">
    <property type="entry name" value="PriB"/>
    <property type="match status" value="1"/>
</dbReference>
<dbReference type="GO" id="GO:0003697">
    <property type="term" value="F:single-stranded DNA binding"/>
    <property type="evidence" value="ECO:0007669"/>
    <property type="project" value="UniProtKB-UniRule"/>
</dbReference>
<dbReference type="Pfam" id="PF22657">
    <property type="entry name" value="SSB_1"/>
    <property type="match status" value="1"/>
</dbReference>
<keyword evidence="1 4" id="KW-0639">Primosome</keyword>
<evidence type="ECO:0000256" key="1">
    <source>
        <dbReference type="ARBA" id="ARBA00022515"/>
    </source>
</evidence>
<evidence type="ECO:0000313" key="5">
    <source>
        <dbReference type="EMBL" id="XCC58190.1"/>
    </source>
</evidence>
<dbReference type="InterPro" id="IPR000424">
    <property type="entry name" value="Primosome_PriB/ssb"/>
</dbReference>
<comment type="function">
    <text evidence="4">Involved in the restart of stalled replication forks, which reloads the replicative helicase on sites other than the origin of replication; the PriA-PriB pathway is the major replication restart pathway. During primosome assembly it facilitates complex formation between PriA and DnaT on DNA; stabilizes PriA on DNA. Stimulates the DNA unwinding activity of PriA helicase.</text>
</comment>
<dbReference type="RefSeq" id="WP_353439361.1">
    <property type="nucleotide sequence ID" value="NZ_CP099959.1"/>
</dbReference>
<keyword evidence="2 4" id="KW-0235">DNA replication</keyword>
<dbReference type="InterPro" id="IPR023646">
    <property type="entry name" value="Prisomal_replication_PriB"/>
</dbReference>
<proteinExistence type="inferred from homology"/>
<dbReference type="PROSITE" id="PS50935">
    <property type="entry name" value="SSB"/>
    <property type="match status" value="1"/>
</dbReference>